<dbReference type="HOGENOM" id="CLU_1450045_0_0_1"/>
<proteinExistence type="predicted"/>
<keyword evidence="3" id="KW-1185">Reference proteome</keyword>
<evidence type="ECO:0000313" key="2">
    <source>
        <dbReference type="EnsemblPlants" id="PGSC0003DMT400093751"/>
    </source>
</evidence>
<dbReference type="Gramene" id="PGSC0003DMT400093751">
    <property type="protein sequence ID" value="PGSC0003DMT400093751"/>
    <property type="gene ID" value="PGSC0003DMG400043322"/>
</dbReference>
<dbReference type="EnsemblPlants" id="PGSC0003DMT400093751">
    <property type="protein sequence ID" value="PGSC0003DMT400093751"/>
    <property type="gene ID" value="PGSC0003DMG400043322"/>
</dbReference>
<reference evidence="3" key="1">
    <citation type="journal article" date="2011" name="Nature">
        <title>Genome sequence and analysis of the tuber crop potato.</title>
        <authorList>
            <consortium name="The Potato Genome Sequencing Consortium"/>
        </authorList>
    </citation>
    <scope>NUCLEOTIDE SEQUENCE [LARGE SCALE GENOMIC DNA]</scope>
    <source>
        <strain evidence="3">cv. DM1-3 516 R44</strain>
    </source>
</reference>
<feature type="compositionally biased region" description="Basic and acidic residues" evidence="1">
    <location>
        <begin position="72"/>
        <end position="110"/>
    </location>
</feature>
<dbReference type="InParanoid" id="M1DSM1"/>
<name>M1DSM1_SOLTU</name>
<feature type="compositionally biased region" description="Basic and acidic residues" evidence="1">
    <location>
        <begin position="143"/>
        <end position="159"/>
    </location>
</feature>
<feature type="compositionally biased region" description="Low complexity" evidence="1">
    <location>
        <begin position="112"/>
        <end position="127"/>
    </location>
</feature>
<evidence type="ECO:0000313" key="3">
    <source>
        <dbReference type="Proteomes" id="UP000011115"/>
    </source>
</evidence>
<accession>M1DSM1</accession>
<dbReference type="Proteomes" id="UP000011115">
    <property type="component" value="Unassembled WGS sequence"/>
</dbReference>
<dbReference type="AlphaFoldDB" id="M1DSM1"/>
<evidence type="ECO:0000256" key="1">
    <source>
        <dbReference type="SAM" id="MobiDB-lite"/>
    </source>
</evidence>
<reference evidence="2" key="2">
    <citation type="submission" date="2015-06" db="UniProtKB">
        <authorList>
            <consortium name="EnsemblPlants"/>
        </authorList>
    </citation>
    <scope>IDENTIFICATION</scope>
    <source>
        <strain evidence="2">DM1-3 516 R44</strain>
    </source>
</reference>
<feature type="region of interest" description="Disordered" evidence="1">
    <location>
        <begin position="64"/>
        <end position="159"/>
    </location>
</feature>
<sequence>MAATIVILQIHYGDCFVYNPELRYSNGTINLEKINIDVDELHIMLFHKLALKLNVENVETFEYGPDVSFSPQKDRTDVSSSPQKDRADVSSSPQKDRTDVSSYPQKDRADVSSSPQKNSSDMSSSQSFDENEDRDLNEYQSLRVEDQPPRVEEHPPRINVELHSDFDSLYDVDENINDLSNLDEELL</sequence>
<organism evidence="2 3">
    <name type="scientific">Solanum tuberosum</name>
    <name type="common">Potato</name>
    <dbReference type="NCBI Taxonomy" id="4113"/>
    <lineage>
        <taxon>Eukaryota</taxon>
        <taxon>Viridiplantae</taxon>
        <taxon>Streptophyta</taxon>
        <taxon>Embryophyta</taxon>
        <taxon>Tracheophyta</taxon>
        <taxon>Spermatophyta</taxon>
        <taxon>Magnoliopsida</taxon>
        <taxon>eudicotyledons</taxon>
        <taxon>Gunneridae</taxon>
        <taxon>Pentapetalae</taxon>
        <taxon>asterids</taxon>
        <taxon>lamiids</taxon>
        <taxon>Solanales</taxon>
        <taxon>Solanaceae</taxon>
        <taxon>Solanoideae</taxon>
        <taxon>Solaneae</taxon>
        <taxon>Solanum</taxon>
    </lineage>
</organism>
<dbReference type="PaxDb" id="4113-PGSC0003DMT400093751"/>
<protein>
    <submittedName>
        <fullName evidence="2">Transposon MuDR mudrA</fullName>
    </submittedName>
</protein>